<dbReference type="NCBIfam" id="NF004846">
    <property type="entry name" value="PRK06197.1"/>
    <property type="match status" value="1"/>
</dbReference>
<evidence type="ECO:0000313" key="3">
    <source>
        <dbReference type="Proteomes" id="UP000030152"/>
    </source>
</evidence>
<reference evidence="2 3" key="1">
    <citation type="submission" date="2013-09" db="EMBL/GenBank/DDBJ databases">
        <authorList>
            <person name="Zeng Z."/>
            <person name="Chen C."/>
        </authorList>
    </citation>
    <scope>NUCLEOTIDE SEQUENCE [LARGE SCALE GENOMIC DNA]</scope>
    <source>
        <strain evidence="2 3">WB 3.3-2</strain>
    </source>
</reference>
<dbReference type="EMBL" id="JRLX01000005">
    <property type="protein sequence ID" value="KGO87472.1"/>
    <property type="molecule type" value="Genomic_DNA"/>
</dbReference>
<name>A0A0A2M490_9FLAO</name>
<evidence type="ECO:0000313" key="2">
    <source>
        <dbReference type="EMBL" id="KGO87472.1"/>
    </source>
</evidence>
<dbReference type="CDD" id="cd05327">
    <property type="entry name" value="retinol-DH_like_SDR_c_like"/>
    <property type="match status" value="1"/>
</dbReference>
<protein>
    <submittedName>
        <fullName evidence="2">Short-chain dehydrogenase</fullName>
    </submittedName>
</protein>
<dbReference type="STRING" id="1121895.GCA_000378485_02395"/>
<dbReference type="SUPFAM" id="SSF51735">
    <property type="entry name" value="NAD(P)-binding Rossmann-fold domains"/>
    <property type="match status" value="1"/>
</dbReference>
<dbReference type="AlphaFoldDB" id="A0A0A2M490"/>
<dbReference type="Pfam" id="PF00106">
    <property type="entry name" value="adh_short"/>
    <property type="match status" value="1"/>
</dbReference>
<gene>
    <name evidence="2" type="ORF">Q765_07355</name>
</gene>
<dbReference type="InterPro" id="IPR002347">
    <property type="entry name" value="SDR_fam"/>
</dbReference>
<proteinExistence type="predicted"/>
<dbReference type="eggNOG" id="COG1028">
    <property type="taxonomic scope" value="Bacteria"/>
</dbReference>
<dbReference type="Gene3D" id="3.40.50.720">
    <property type="entry name" value="NAD(P)-binding Rossmann-like Domain"/>
    <property type="match status" value="1"/>
</dbReference>
<keyword evidence="3" id="KW-1185">Reference proteome</keyword>
<dbReference type="PRINTS" id="PR00081">
    <property type="entry name" value="GDHRDH"/>
</dbReference>
<comment type="caution">
    <text evidence="2">The sequence shown here is derived from an EMBL/GenBank/DDBJ whole genome shotgun (WGS) entry which is preliminary data.</text>
</comment>
<dbReference type="InterPro" id="IPR036291">
    <property type="entry name" value="NAD(P)-bd_dom_sf"/>
</dbReference>
<dbReference type="OrthoDB" id="597510at2"/>
<accession>A0A0A2M490</accession>
<dbReference type="Proteomes" id="UP000030152">
    <property type="component" value="Unassembled WGS sequence"/>
</dbReference>
<organism evidence="2 3">
    <name type="scientific">Flavobacterium rivuli WB 3.3-2 = DSM 21788</name>
    <dbReference type="NCBI Taxonomy" id="1121895"/>
    <lineage>
        <taxon>Bacteria</taxon>
        <taxon>Pseudomonadati</taxon>
        <taxon>Bacteroidota</taxon>
        <taxon>Flavobacteriia</taxon>
        <taxon>Flavobacteriales</taxon>
        <taxon>Flavobacteriaceae</taxon>
        <taxon>Flavobacterium</taxon>
    </lineage>
</organism>
<dbReference type="PANTHER" id="PTHR43157:SF31">
    <property type="entry name" value="PHOSPHATIDYLINOSITOL-GLYCAN BIOSYNTHESIS CLASS F PROTEIN"/>
    <property type="match status" value="1"/>
</dbReference>
<dbReference type="RefSeq" id="WP_020213562.1">
    <property type="nucleotide sequence ID" value="NZ_JRLX01000005.1"/>
</dbReference>
<evidence type="ECO:0000256" key="1">
    <source>
        <dbReference type="ARBA" id="ARBA00023002"/>
    </source>
</evidence>
<dbReference type="GO" id="GO:0016491">
    <property type="term" value="F:oxidoreductase activity"/>
    <property type="evidence" value="ECO:0007669"/>
    <property type="project" value="UniProtKB-KW"/>
</dbReference>
<dbReference type="PANTHER" id="PTHR43157">
    <property type="entry name" value="PHOSPHATIDYLINOSITOL-GLYCAN BIOSYNTHESIS CLASS F PROTEIN-RELATED"/>
    <property type="match status" value="1"/>
</dbReference>
<keyword evidence="1" id="KW-0560">Oxidoreductase</keyword>
<sequence length="299" mass="32317">MWTKENIPDQSGKTVIVTGANAGIGYETALALYEKGANVILACRDLQKANVAAEAIQKIASNGTVEVLHLDLSDLNSVKEAADTFKSNHTQLDLLIDNAGVMVPPASKTAQGFELQFGTNVLGHYAFTGHLYPLLKATPQSRIVTVSSLVYRLGSIDYSNLKLEKDYDPNREYAQSKLANLFFTNELQRRIDNAGDSILSVASHPGVTQTDLARNISGEEFDSIVEIYGPLMPAWQGALPSLFAAISTDINGNDFIGPDQDGGLRGYPAKAELLPIALDEAEAKKLWNFAEEATGVVYP</sequence>